<dbReference type="GO" id="GO:0005886">
    <property type="term" value="C:plasma membrane"/>
    <property type="evidence" value="ECO:0007669"/>
    <property type="project" value="UniProtKB-SubCell"/>
</dbReference>
<dbReference type="GO" id="GO:0009306">
    <property type="term" value="P:protein secretion"/>
    <property type="evidence" value="ECO:0007669"/>
    <property type="project" value="UniProtKB-UniRule"/>
</dbReference>
<feature type="transmembrane region" description="Helical" evidence="9">
    <location>
        <begin position="71"/>
        <end position="94"/>
    </location>
</feature>
<dbReference type="GO" id="GO:0006605">
    <property type="term" value="P:protein targeting"/>
    <property type="evidence" value="ECO:0007669"/>
    <property type="project" value="UniProtKB-UniRule"/>
</dbReference>
<dbReference type="InterPro" id="IPR038379">
    <property type="entry name" value="SecE_sf"/>
</dbReference>
<name>A0A3E2B6A0_9FIRM</name>
<reference evidence="11 12" key="1">
    <citation type="submission" date="2018-07" db="EMBL/GenBank/DDBJ databases">
        <title>GABA Modulating Bacteria of the Human Gut Microbiota.</title>
        <authorList>
            <person name="Strandwitz P."/>
            <person name="Kim K.H."/>
            <person name="Terekhova D."/>
            <person name="Liu J.K."/>
            <person name="Sharma A."/>
            <person name="Levering J."/>
            <person name="Mcdonald D."/>
            <person name="Dietrich D."/>
            <person name="Ramadhar T.R."/>
            <person name="Lekbua A."/>
            <person name="Mroue N."/>
            <person name="Liston C."/>
            <person name="Stewart E.J."/>
            <person name="Dubin M.J."/>
            <person name="Zengler K."/>
            <person name="Knight R."/>
            <person name="Gilbert J.A."/>
            <person name="Clardy J."/>
            <person name="Lewis K."/>
        </authorList>
    </citation>
    <scope>NUCLEOTIDE SEQUENCE [LARGE SCALE GENOMIC DNA]</scope>
    <source>
        <strain evidence="11 12">KLE1738</strain>
    </source>
</reference>
<dbReference type="NCBIfam" id="TIGR00964">
    <property type="entry name" value="secE_bact"/>
    <property type="match status" value="1"/>
</dbReference>
<comment type="caution">
    <text evidence="11">The sequence shown here is derived from an EMBL/GenBank/DDBJ whole genome shotgun (WGS) entry which is preliminary data.</text>
</comment>
<keyword evidence="7 9" id="KW-0811">Translocation</keyword>
<dbReference type="AlphaFoldDB" id="A0A3E2B6A0"/>
<keyword evidence="12" id="KW-1185">Reference proteome</keyword>
<gene>
    <name evidence="9 11" type="primary">secE</name>
    <name evidence="11" type="ORF">DV520_00085</name>
</gene>
<dbReference type="PRINTS" id="PR01650">
    <property type="entry name" value="SECETRNLCASE"/>
</dbReference>
<evidence type="ECO:0000256" key="5">
    <source>
        <dbReference type="ARBA" id="ARBA00022927"/>
    </source>
</evidence>
<evidence type="ECO:0000256" key="3">
    <source>
        <dbReference type="ARBA" id="ARBA00022475"/>
    </source>
</evidence>
<dbReference type="Proteomes" id="UP000260649">
    <property type="component" value="Unassembled WGS sequence"/>
</dbReference>
<dbReference type="GO" id="GO:0065002">
    <property type="term" value="P:intracellular protein transmembrane transport"/>
    <property type="evidence" value="ECO:0007669"/>
    <property type="project" value="UniProtKB-UniRule"/>
</dbReference>
<dbReference type="GeneID" id="97994130"/>
<proteinExistence type="inferred from homology"/>
<dbReference type="GO" id="GO:0043952">
    <property type="term" value="P:protein transport by the Sec complex"/>
    <property type="evidence" value="ECO:0007669"/>
    <property type="project" value="UniProtKB-UniRule"/>
</dbReference>
<keyword evidence="6 9" id="KW-1133">Transmembrane helix</keyword>
<evidence type="ECO:0000256" key="8">
    <source>
        <dbReference type="ARBA" id="ARBA00023136"/>
    </source>
</evidence>
<keyword evidence="5 9" id="KW-0653">Protein transport</keyword>
<evidence type="ECO:0000256" key="4">
    <source>
        <dbReference type="ARBA" id="ARBA00022692"/>
    </source>
</evidence>
<comment type="subunit">
    <text evidence="9">Component of the Sec protein translocase complex. Heterotrimer consisting of SecY, SecE and SecG subunits. The heterotrimers can form oligomers, although 1 heterotrimer is thought to be able to translocate proteins. Interacts with the ribosome. Interacts with SecDF, and other proteins may be involved. Interacts with SecA.</text>
</comment>
<dbReference type="InterPro" id="IPR001901">
    <property type="entry name" value="Translocase_SecE/Sec61-g"/>
</dbReference>
<dbReference type="Pfam" id="PF00584">
    <property type="entry name" value="SecE"/>
    <property type="match status" value="1"/>
</dbReference>
<evidence type="ECO:0000256" key="7">
    <source>
        <dbReference type="ARBA" id="ARBA00023010"/>
    </source>
</evidence>
<dbReference type="GO" id="GO:0008320">
    <property type="term" value="F:protein transmembrane transporter activity"/>
    <property type="evidence" value="ECO:0007669"/>
    <property type="project" value="UniProtKB-UniRule"/>
</dbReference>
<sequence>MSEKEKMNQDGTEEKAKETKPAKAEKAKAKSDKDKKPGFFKRVGRFFRELKAELKKVAWPTRADTLKKTGIVIVCVIVVGIIVWIFDGIASSVIDALLSLFGQH</sequence>
<protein>
    <recommendedName>
        <fullName evidence="9">Protein translocase subunit SecE</fullName>
    </recommendedName>
</protein>
<keyword evidence="8 9" id="KW-0472">Membrane</keyword>
<evidence type="ECO:0000256" key="9">
    <source>
        <dbReference type="HAMAP-Rule" id="MF_00422"/>
    </source>
</evidence>
<keyword evidence="3 9" id="KW-1003">Cell membrane</keyword>
<organism evidence="11 12">
    <name type="scientific">Evtepia gabavorous</name>
    <dbReference type="NCBI Taxonomy" id="2211183"/>
    <lineage>
        <taxon>Bacteria</taxon>
        <taxon>Bacillati</taxon>
        <taxon>Bacillota</taxon>
        <taxon>Clostridia</taxon>
        <taxon>Eubacteriales</taxon>
        <taxon>Evtepia</taxon>
    </lineage>
</organism>
<dbReference type="Gene3D" id="1.20.5.1030">
    <property type="entry name" value="Preprotein translocase secy subunit"/>
    <property type="match status" value="1"/>
</dbReference>
<evidence type="ECO:0000256" key="6">
    <source>
        <dbReference type="ARBA" id="ARBA00022989"/>
    </source>
</evidence>
<evidence type="ECO:0000256" key="1">
    <source>
        <dbReference type="ARBA" id="ARBA00004370"/>
    </source>
</evidence>
<dbReference type="InterPro" id="IPR005807">
    <property type="entry name" value="SecE_bac"/>
</dbReference>
<comment type="similarity">
    <text evidence="9">Belongs to the SecE/SEC61-gamma family.</text>
</comment>
<evidence type="ECO:0000313" key="11">
    <source>
        <dbReference type="EMBL" id="RFT07580.1"/>
    </source>
</evidence>
<accession>A0A3E2B6A0</accession>
<dbReference type="OrthoDB" id="9799073at2"/>
<comment type="subcellular location">
    <subcellularLocation>
        <location evidence="9">Cell membrane</location>
        <topology evidence="9">Single-pass membrane protein</topology>
    </subcellularLocation>
    <subcellularLocation>
        <location evidence="1">Membrane</location>
    </subcellularLocation>
</comment>
<comment type="function">
    <text evidence="9">Essential subunit of the Sec protein translocation channel SecYEG. Clamps together the 2 halves of SecY. May contact the channel plug during translocation.</text>
</comment>
<evidence type="ECO:0000256" key="10">
    <source>
        <dbReference type="SAM" id="MobiDB-lite"/>
    </source>
</evidence>
<keyword evidence="2 9" id="KW-0813">Transport</keyword>
<feature type="region of interest" description="Disordered" evidence="10">
    <location>
        <begin position="1"/>
        <end position="37"/>
    </location>
</feature>
<dbReference type="RefSeq" id="WP_021920278.1">
    <property type="nucleotide sequence ID" value="NZ_CAKXKJ010000003.1"/>
</dbReference>
<dbReference type="EMBL" id="QQRQ01000001">
    <property type="protein sequence ID" value="RFT07580.1"/>
    <property type="molecule type" value="Genomic_DNA"/>
</dbReference>
<dbReference type="PANTHER" id="PTHR33910:SF1">
    <property type="entry name" value="PROTEIN TRANSLOCASE SUBUNIT SECE"/>
    <property type="match status" value="1"/>
</dbReference>
<dbReference type="PANTHER" id="PTHR33910">
    <property type="entry name" value="PROTEIN TRANSLOCASE SUBUNIT SECE"/>
    <property type="match status" value="1"/>
</dbReference>
<evidence type="ECO:0000313" key="12">
    <source>
        <dbReference type="Proteomes" id="UP000260649"/>
    </source>
</evidence>
<dbReference type="HAMAP" id="MF_00422">
    <property type="entry name" value="SecE"/>
    <property type="match status" value="1"/>
</dbReference>
<keyword evidence="4 9" id="KW-0812">Transmembrane</keyword>
<evidence type="ECO:0000256" key="2">
    <source>
        <dbReference type="ARBA" id="ARBA00022448"/>
    </source>
</evidence>